<reference evidence="5 7" key="2">
    <citation type="journal article" date="2018" name="Plant J.">
        <title>The Physcomitrella patens chromosome-scale assembly reveals moss genome structure and evolution.</title>
        <authorList>
            <person name="Lang D."/>
            <person name="Ullrich K.K."/>
            <person name="Murat F."/>
            <person name="Fuchs J."/>
            <person name="Jenkins J."/>
            <person name="Haas F.B."/>
            <person name="Piednoel M."/>
            <person name="Gundlach H."/>
            <person name="Van Bel M."/>
            <person name="Meyberg R."/>
            <person name="Vives C."/>
            <person name="Morata J."/>
            <person name="Symeonidi A."/>
            <person name="Hiss M."/>
            <person name="Muchero W."/>
            <person name="Kamisugi Y."/>
            <person name="Saleh O."/>
            <person name="Blanc G."/>
            <person name="Decker E.L."/>
            <person name="van Gessel N."/>
            <person name="Grimwood J."/>
            <person name="Hayes R.D."/>
            <person name="Graham S.W."/>
            <person name="Gunter L.E."/>
            <person name="McDaniel S.F."/>
            <person name="Hoernstein S.N.W."/>
            <person name="Larsson A."/>
            <person name="Li F.W."/>
            <person name="Perroud P.F."/>
            <person name="Phillips J."/>
            <person name="Ranjan P."/>
            <person name="Rokshar D.S."/>
            <person name="Rothfels C.J."/>
            <person name="Schneider L."/>
            <person name="Shu S."/>
            <person name="Stevenson D.W."/>
            <person name="Thummler F."/>
            <person name="Tillich M."/>
            <person name="Villarreal Aguilar J.C."/>
            <person name="Widiez T."/>
            <person name="Wong G.K."/>
            <person name="Wymore A."/>
            <person name="Zhang Y."/>
            <person name="Zimmer A.D."/>
            <person name="Quatrano R.S."/>
            <person name="Mayer K.F.X."/>
            <person name="Goodstein D."/>
            <person name="Casacuberta J.M."/>
            <person name="Vandepoele K."/>
            <person name="Reski R."/>
            <person name="Cuming A.C."/>
            <person name="Tuskan G.A."/>
            <person name="Maumus F."/>
            <person name="Salse J."/>
            <person name="Schmutz J."/>
            <person name="Rensing S.A."/>
        </authorList>
    </citation>
    <scope>NUCLEOTIDE SEQUENCE [LARGE SCALE GENOMIC DNA]</scope>
    <source>
        <strain evidence="6 7">cv. Gransden 2004</strain>
    </source>
</reference>
<dbReference type="GO" id="GO:0005634">
    <property type="term" value="C:nucleus"/>
    <property type="evidence" value="ECO:0000318"/>
    <property type="project" value="GO_Central"/>
</dbReference>
<feature type="domain" description="Hikeshi-like C-terminal" evidence="4">
    <location>
        <begin position="211"/>
        <end position="264"/>
    </location>
</feature>
<sequence length="269" mass="29987">MANRQPVQILVKRASEAGSSLTHGHRRRSPSESSVVGDEVDEAVRRKKRAIMHTPASDAERPGQLEIVSSFVGQAIIPTNIFGVLFPNRSYPLDASNFTQVDTQKWLLNMDIFVGEAYDQVTEMCIYLFHEASIPADKAVAVYVQSPGSNFQFRGGVTRACPSTVLSLLWPTTSSQMNLIGSTSRPVTAKIGVAIEDAATLPALNVGRHRQLEQVALNVGRNLFNFMQSFCHVQDNHLVVPRGIFEQWYKKFEERSQRDPEYVNRLLAA</sequence>
<organism evidence="5">
    <name type="scientific">Physcomitrium patens</name>
    <name type="common">Spreading-leaved earth moss</name>
    <name type="synonym">Physcomitrella patens</name>
    <dbReference type="NCBI Taxonomy" id="3218"/>
    <lineage>
        <taxon>Eukaryota</taxon>
        <taxon>Viridiplantae</taxon>
        <taxon>Streptophyta</taxon>
        <taxon>Embryophyta</taxon>
        <taxon>Bryophyta</taxon>
        <taxon>Bryophytina</taxon>
        <taxon>Bryopsida</taxon>
        <taxon>Funariidae</taxon>
        <taxon>Funariales</taxon>
        <taxon>Funariaceae</taxon>
        <taxon>Physcomitrium</taxon>
    </lineage>
</organism>
<dbReference type="Proteomes" id="UP000006727">
    <property type="component" value="Chromosome 3"/>
</dbReference>
<dbReference type="AlphaFoldDB" id="A0A2K1KVN2"/>
<dbReference type="Gramene" id="Pp3c3_23430V3.2">
    <property type="protein sequence ID" value="Pp3c3_23430V3.2"/>
    <property type="gene ID" value="Pp3c3_23430"/>
</dbReference>
<dbReference type="PANTHER" id="PTHR12925:SF0">
    <property type="entry name" value="PROTEIN HIKESHI"/>
    <property type="match status" value="1"/>
</dbReference>
<evidence type="ECO:0000259" key="3">
    <source>
        <dbReference type="Pfam" id="PF05603"/>
    </source>
</evidence>
<reference evidence="6" key="3">
    <citation type="submission" date="2020-12" db="UniProtKB">
        <authorList>
            <consortium name="EnsemblPlants"/>
        </authorList>
    </citation>
    <scope>IDENTIFICATION</scope>
</reference>
<dbReference type="PANTHER" id="PTHR12925">
    <property type="entry name" value="HIKESHI FAMILY MEMBER"/>
    <property type="match status" value="1"/>
</dbReference>
<evidence type="ECO:0000313" key="5">
    <source>
        <dbReference type="EMBL" id="PNR57855.1"/>
    </source>
</evidence>
<dbReference type="InterPro" id="IPR048364">
    <property type="entry name" value="Hikeshi-like_C"/>
</dbReference>
<feature type="region of interest" description="Disordered" evidence="2">
    <location>
        <begin position="15"/>
        <end position="39"/>
    </location>
</feature>
<gene>
    <name evidence="6" type="primary">LOC112279287</name>
    <name evidence="5" type="ORF">PHYPA_004849</name>
</gene>
<feature type="domain" description="Hikeshi-like N-terminal" evidence="3">
    <location>
        <begin position="97"/>
        <end position="201"/>
    </location>
</feature>
<dbReference type="OrthoDB" id="10248398at2759"/>
<evidence type="ECO:0000256" key="1">
    <source>
        <dbReference type="ARBA" id="ARBA00006623"/>
    </source>
</evidence>
<evidence type="ECO:0000313" key="6">
    <source>
        <dbReference type="EnsemblPlants" id="Pp3c3_23430V3.1"/>
    </source>
</evidence>
<dbReference type="Pfam" id="PF21057">
    <property type="entry name" value="Hikeshi-like_C"/>
    <property type="match status" value="1"/>
</dbReference>
<dbReference type="RefSeq" id="XP_024369336.1">
    <property type="nucleotide sequence ID" value="XM_024513568.2"/>
</dbReference>
<evidence type="ECO:0000256" key="2">
    <source>
        <dbReference type="SAM" id="MobiDB-lite"/>
    </source>
</evidence>
<dbReference type="STRING" id="3218.A0A2K1KVN2"/>
<comment type="similarity">
    <text evidence="1">Belongs to the OPI10 family.</text>
</comment>
<dbReference type="OMA" id="TEMCIYL"/>
<proteinExistence type="inferred from homology"/>
<dbReference type="EnsemblPlants" id="Pp3c3_23430V3.1">
    <property type="protein sequence ID" value="Pp3c3_23430V3.1"/>
    <property type="gene ID" value="Pp3c3_23430"/>
</dbReference>
<dbReference type="EMBL" id="ABEU02000003">
    <property type="protein sequence ID" value="PNR57855.1"/>
    <property type="molecule type" value="Genomic_DNA"/>
</dbReference>
<dbReference type="InterPro" id="IPR031318">
    <property type="entry name" value="OPI10"/>
</dbReference>
<dbReference type="Gramene" id="Pp3c3_23430V3.1">
    <property type="protein sequence ID" value="Pp3c3_23430V3.1"/>
    <property type="gene ID" value="Pp3c3_23430"/>
</dbReference>
<dbReference type="GeneID" id="112279287"/>
<evidence type="ECO:0000313" key="7">
    <source>
        <dbReference type="Proteomes" id="UP000006727"/>
    </source>
</evidence>
<dbReference type="Pfam" id="PF05603">
    <property type="entry name" value="Hikeshi-like_N"/>
    <property type="match status" value="1"/>
</dbReference>
<name>A0A2K1KVN2_PHYPA</name>
<reference evidence="5 7" key="1">
    <citation type="journal article" date="2008" name="Science">
        <title>The Physcomitrella genome reveals evolutionary insights into the conquest of land by plants.</title>
        <authorList>
            <person name="Rensing S."/>
            <person name="Lang D."/>
            <person name="Zimmer A."/>
            <person name="Terry A."/>
            <person name="Salamov A."/>
            <person name="Shapiro H."/>
            <person name="Nishiyama T."/>
            <person name="Perroud P.-F."/>
            <person name="Lindquist E."/>
            <person name="Kamisugi Y."/>
            <person name="Tanahashi T."/>
            <person name="Sakakibara K."/>
            <person name="Fujita T."/>
            <person name="Oishi K."/>
            <person name="Shin-I T."/>
            <person name="Kuroki Y."/>
            <person name="Toyoda A."/>
            <person name="Suzuki Y."/>
            <person name="Hashimoto A."/>
            <person name="Yamaguchi K."/>
            <person name="Sugano A."/>
            <person name="Kohara Y."/>
            <person name="Fujiyama A."/>
            <person name="Anterola A."/>
            <person name="Aoki S."/>
            <person name="Ashton N."/>
            <person name="Barbazuk W.B."/>
            <person name="Barker E."/>
            <person name="Bennetzen J."/>
            <person name="Bezanilla M."/>
            <person name="Blankenship R."/>
            <person name="Cho S.H."/>
            <person name="Dutcher S."/>
            <person name="Estelle M."/>
            <person name="Fawcett J.A."/>
            <person name="Gundlach H."/>
            <person name="Hanada K."/>
            <person name="Heyl A."/>
            <person name="Hicks K.A."/>
            <person name="Hugh J."/>
            <person name="Lohr M."/>
            <person name="Mayer K."/>
            <person name="Melkozernov A."/>
            <person name="Murata T."/>
            <person name="Nelson D."/>
            <person name="Pils B."/>
            <person name="Prigge M."/>
            <person name="Reiss B."/>
            <person name="Renner T."/>
            <person name="Rombauts S."/>
            <person name="Rushton P."/>
            <person name="Sanderfoot A."/>
            <person name="Schween G."/>
            <person name="Shiu S.-H."/>
            <person name="Stueber K."/>
            <person name="Theodoulou F.L."/>
            <person name="Tu H."/>
            <person name="Van de Peer Y."/>
            <person name="Verrier P.J."/>
            <person name="Waters E."/>
            <person name="Wood A."/>
            <person name="Yang L."/>
            <person name="Cove D."/>
            <person name="Cuming A."/>
            <person name="Hasebe M."/>
            <person name="Lucas S."/>
            <person name="Mishler D.B."/>
            <person name="Reski R."/>
            <person name="Grigoriev I."/>
            <person name="Quatrano R.S."/>
            <person name="Boore J.L."/>
        </authorList>
    </citation>
    <scope>NUCLEOTIDE SEQUENCE [LARGE SCALE GENOMIC DNA]</scope>
    <source>
        <strain evidence="6 7">cv. Gransden 2004</strain>
    </source>
</reference>
<dbReference type="GO" id="GO:0006606">
    <property type="term" value="P:protein import into nucleus"/>
    <property type="evidence" value="ECO:0000318"/>
    <property type="project" value="GO_Central"/>
</dbReference>
<protein>
    <submittedName>
        <fullName evidence="5 6">Uncharacterized protein</fullName>
    </submittedName>
</protein>
<dbReference type="GO" id="GO:0061608">
    <property type="term" value="F:nuclear import signal receptor activity"/>
    <property type="evidence" value="ECO:0000318"/>
    <property type="project" value="GO_Central"/>
</dbReference>
<dbReference type="PaxDb" id="3218-PP1S47_70V6.1"/>
<accession>A0A2K1KVN2</accession>
<keyword evidence="7" id="KW-1185">Reference proteome</keyword>
<evidence type="ECO:0000259" key="4">
    <source>
        <dbReference type="Pfam" id="PF21057"/>
    </source>
</evidence>
<dbReference type="InterPro" id="IPR008493">
    <property type="entry name" value="Hikeshi-like_N"/>
</dbReference>
<dbReference type="GO" id="GO:0005829">
    <property type="term" value="C:cytosol"/>
    <property type="evidence" value="ECO:0000318"/>
    <property type="project" value="GO_Central"/>
</dbReference>
<dbReference type="EnsemblPlants" id="Pp3c3_23430V3.2">
    <property type="protein sequence ID" value="Pp3c3_23430V3.2"/>
    <property type="gene ID" value="Pp3c3_23430"/>
</dbReference>